<protein>
    <submittedName>
        <fullName evidence="1">Uncharacterized protein</fullName>
    </submittedName>
</protein>
<sequence length="109" mass="12196">MKVLLYIFVEIENIGKAINALSEGEISGFFLMEYKGMSPQEWAGFLIDEEPEKAVKIINDMAKNSVVIGTVVSENNLENIKYAIAEKLGDYKHTIMELPLCGLKVNKVD</sequence>
<evidence type="ECO:0000313" key="2">
    <source>
        <dbReference type="Proteomes" id="UP000001106"/>
    </source>
</evidence>
<dbReference type="InterPro" id="IPR019296">
    <property type="entry name" value="Unchr_N-regulatory-PII-rel"/>
</dbReference>
<dbReference type="STRING" id="419665.Maeo_0286"/>
<dbReference type="InterPro" id="IPR011322">
    <property type="entry name" value="N-reg_PII-like_a/b"/>
</dbReference>
<dbReference type="RefSeq" id="WP_011973007.1">
    <property type="nucleotide sequence ID" value="NC_009635.1"/>
</dbReference>
<keyword evidence="2" id="KW-1185">Reference proteome</keyword>
<dbReference type="SUPFAM" id="SSF54913">
    <property type="entry name" value="GlnB-like"/>
    <property type="match status" value="1"/>
</dbReference>
<proteinExistence type="predicted"/>
<dbReference type="Pfam" id="PF10126">
    <property type="entry name" value="Nit_Regul_Hom"/>
    <property type="match status" value="1"/>
</dbReference>
<dbReference type="OrthoDB" id="146891at2157"/>
<organism evidence="1 2">
    <name type="scientific">Methanococcus aeolicus (strain ATCC BAA-1280 / DSM 17508 / OCM 812 / Nankai-3)</name>
    <dbReference type="NCBI Taxonomy" id="419665"/>
    <lineage>
        <taxon>Archaea</taxon>
        <taxon>Methanobacteriati</taxon>
        <taxon>Methanobacteriota</taxon>
        <taxon>Methanomada group</taxon>
        <taxon>Methanococci</taxon>
        <taxon>Methanococcales</taxon>
        <taxon>Methanococcaceae</taxon>
        <taxon>Methanococcus</taxon>
    </lineage>
</organism>
<dbReference type="eggNOG" id="arCOG03424">
    <property type="taxonomic scope" value="Archaea"/>
</dbReference>
<gene>
    <name evidence="1" type="ordered locus">Maeo_0286</name>
</gene>
<dbReference type="AlphaFoldDB" id="A6UTQ3"/>
<dbReference type="KEGG" id="mae:Maeo_0286"/>
<reference evidence="1" key="1">
    <citation type="submission" date="2007-06" db="EMBL/GenBank/DDBJ databases">
        <title>Complete sequence of Methanococcus aeolicus Nankai-3.</title>
        <authorList>
            <consortium name="US DOE Joint Genome Institute"/>
            <person name="Copeland A."/>
            <person name="Lucas S."/>
            <person name="Lapidus A."/>
            <person name="Barry K."/>
            <person name="Glavina del Rio T."/>
            <person name="Dalin E."/>
            <person name="Tice H."/>
            <person name="Pitluck S."/>
            <person name="Chain P."/>
            <person name="Malfatti S."/>
            <person name="Shin M."/>
            <person name="Vergez L."/>
            <person name="Schmutz J."/>
            <person name="Larimer F."/>
            <person name="Land M."/>
            <person name="Hauser L."/>
            <person name="Kyrpides N."/>
            <person name="Lykidis A."/>
            <person name="Sieprawska-Lupa M."/>
            <person name="Whitman W.B."/>
            <person name="Richardson P."/>
        </authorList>
    </citation>
    <scope>NUCLEOTIDE SEQUENCE [LARGE SCALE GENOMIC DNA]</scope>
    <source>
        <strain evidence="1">Nankai-3</strain>
    </source>
</reference>
<dbReference type="Proteomes" id="UP000001106">
    <property type="component" value="Chromosome"/>
</dbReference>
<dbReference type="HOGENOM" id="CLU_145179_0_0_2"/>
<name>A6UTQ3_META3</name>
<accession>A6UTQ3</accession>
<dbReference type="EMBL" id="CP000743">
    <property type="protein sequence ID" value="ABR55875.1"/>
    <property type="molecule type" value="Genomic_DNA"/>
</dbReference>
<dbReference type="GeneID" id="5326672"/>
<evidence type="ECO:0000313" key="1">
    <source>
        <dbReference type="EMBL" id="ABR55875.1"/>
    </source>
</evidence>